<organism evidence="1 2">
    <name type="scientific">Coniosporium uncinatum</name>
    <dbReference type="NCBI Taxonomy" id="93489"/>
    <lineage>
        <taxon>Eukaryota</taxon>
        <taxon>Fungi</taxon>
        <taxon>Dikarya</taxon>
        <taxon>Ascomycota</taxon>
        <taxon>Pezizomycotina</taxon>
        <taxon>Dothideomycetes</taxon>
        <taxon>Dothideomycetes incertae sedis</taxon>
        <taxon>Coniosporium</taxon>
    </lineage>
</organism>
<dbReference type="EMBL" id="JAWDJW010010541">
    <property type="protein sequence ID" value="KAK3045833.1"/>
    <property type="molecule type" value="Genomic_DNA"/>
</dbReference>
<gene>
    <name evidence="1" type="ORF">LTS18_013568</name>
</gene>
<evidence type="ECO:0000313" key="1">
    <source>
        <dbReference type="EMBL" id="KAK3045833.1"/>
    </source>
</evidence>
<reference evidence="1" key="1">
    <citation type="submission" date="2024-09" db="EMBL/GenBank/DDBJ databases">
        <title>Black Yeasts Isolated from many extreme environments.</title>
        <authorList>
            <person name="Coleine C."/>
            <person name="Stajich J.E."/>
            <person name="Selbmann L."/>
        </authorList>
    </citation>
    <scope>NUCLEOTIDE SEQUENCE</scope>
    <source>
        <strain evidence="1">CCFEE 5737</strain>
    </source>
</reference>
<comment type="caution">
    <text evidence="1">The sequence shown here is derived from an EMBL/GenBank/DDBJ whole genome shotgun (WGS) entry which is preliminary data.</text>
</comment>
<feature type="non-terminal residue" evidence="1">
    <location>
        <position position="271"/>
    </location>
</feature>
<accession>A0ACC3CW87</accession>
<protein>
    <submittedName>
        <fullName evidence="1">Uncharacterized protein</fullName>
    </submittedName>
</protein>
<dbReference type="Proteomes" id="UP001186974">
    <property type="component" value="Unassembled WGS sequence"/>
</dbReference>
<name>A0ACC3CW87_9PEZI</name>
<evidence type="ECO:0000313" key="2">
    <source>
        <dbReference type="Proteomes" id="UP001186974"/>
    </source>
</evidence>
<sequence length="271" mass="28653">MASQLSMDQPSFEATKAPPVASTESMLVDTNGAPTQYDALFDDNTEPPLTNGNHLVGNTSEQTNGTNPDLSAPQEEAPGMNPATEVSSGIAPTAPFLPDDGVNGASIESEPVTTISQPPPVEQPTSDLRDTALPVTQPIEEQASEVPVEAAPEETQLVEETQLDAMDTTGDDVAAVSAREGDGSHDPPITANNEPTAESLPETVAETVNEPAQQEDTEMLNADQSDMPIREPLFGDEPPAKATSSGQVRQREDDDEAEPSAKRARTQEREP</sequence>
<proteinExistence type="predicted"/>
<keyword evidence="2" id="KW-1185">Reference proteome</keyword>